<evidence type="ECO:0008006" key="3">
    <source>
        <dbReference type="Google" id="ProtNLM"/>
    </source>
</evidence>
<reference evidence="1 2" key="1">
    <citation type="journal article" date="2023" name="Hortic Res">
        <title>The complete reference genome for grapevine (Vitis vinifera L.) genetics and breeding.</title>
        <authorList>
            <person name="Shi X."/>
            <person name="Cao S."/>
            <person name="Wang X."/>
            <person name="Huang S."/>
            <person name="Wang Y."/>
            <person name="Liu Z."/>
            <person name="Liu W."/>
            <person name="Leng X."/>
            <person name="Peng Y."/>
            <person name="Wang N."/>
            <person name="Wang Y."/>
            <person name="Ma Z."/>
            <person name="Xu X."/>
            <person name="Zhang F."/>
            <person name="Xue H."/>
            <person name="Zhong H."/>
            <person name="Wang Y."/>
            <person name="Zhang K."/>
            <person name="Velt A."/>
            <person name="Avia K."/>
            <person name="Holtgrawe D."/>
            <person name="Grimplet J."/>
            <person name="Matus J.T."/>
            <person name="Ware D."/>
            <person name="Wu X."/>
            <person name="Wang H."/>
            <person name="Liu C."/>
            <person name="Fang Y."/>
            <person name="Rustenholz C."/>
            <person name="Cheng Z."/>
            <person name="Xiao H."/>
            <person name="Zhou Y."/>
        </authorList>
    </citation>
    <scope>NUCLEOTIDE SEQUENCE [LARGE SCALE GENOMIC DNA]</scope>
    <source>
        <strain evidence="2">cv. Pinot noir / PN40024</strain>
        <tissue evidence="1">Leaf</tissue>
    </source>
</reference>
<dbReference type="EMBL" id="CP126665">
    <property type="protein sequence ID" value="WKA11071.1"/>
    <property type="molecule type" value="Genomic_DNA"/>
</dbReference>
<sequence>MFRRSSDSQDTVVNSEEINYPKIQNDLDDWKLPKVSNQEIYKKGTFKFFTDYTIKTSEMSVSLEQDDQVIRLLDNRSIEKHKRDGYNFIHFGMIQVAAKPLTRLCLNTSIVMCLRDNRHLEYRYSIIGAVQAGLNDGPVYFQCYPNFTVRIRDANILDSVVLHIKTHDFKIKPGNSLVSIITRFAYKSMNTSVGSGALCTHYKEKGIW</sequence>
<dbReference type="InterPro" id="IPR051596">
    <property type="entry name" value="Caulimoviridae_Movement"/>
</dbReference>
<dbReference type="Proteomes" id="UP001227230">
    <property type="component" value="Chromosome 18"/>
</dbReference>
<dbReference type="Pfam" id="PF01107">
    <property type="entry name" value="MP"/>
    <property type="match status" value="1"/>
</dbReference>
<name>A0ABY9DXB5_VITVI</name>
<proteinExistence type="predicted"/>
<accession>A0ABY9DXB5</accession>
<evidence type="ECO:0000313" key="2">
    <source>
        <dbReference type="Proteomes" id="UP001227230"/>
    </source>
</evidence>
<dbReference type="InterPro" id="IPR028919">
    <property type="entry name" value="Viral_movement"/>
</dbReference>
<organism evidence="1 2">
    <name type="scientific">Vitis vinifera</name>
    <name type="common">Grape</name>
    <dbReference type="NCBI Taxonomy" id="29760"/>
    <lineage>
        <taxon>Eukaryota</taxon>
        <taxon>Viridiplantae</taxon>
        <taxon>Streptophyta</taxon>
        <taxon>Embryophyta</taxon>
        <taxon>Tracheophyta</taxon>
        <taxon>Spermatophyta</taxon>
        <taxon>Magnoliopsida</taxon>
        <taxon>eudicotyledons</taxon>
        <taxon>Gunneridae</taxon>
        <taxon>Pentapetalae</taxon>
        <taxon>rosids</taxon>
        <taxon>Vitales</taxon>
        <taxon>Vitaceae</taxon>
        <taxon>Viteae</taxon>
        <taxon>Vitis</taxon>
    </lineage>
</organism>
<dbReference type="PANTHER" id="PTHR47599">
    <property type="entry name" value="CELL-TO-CELL MOVEMENT PROTEIN"/>
    <property type="match status" value="1"/>
</dbReference>
<protein>
    <recommendedName>
        <fullName evidence="3">Movement protein</fullName>
    </recommendedName>
</protein>
<gene>
    <name evidence="1" type="ORF">VitviT2T_028605</name>
</gene>
<dbReference type="PANTHER" id="PTHR47599:SF4">
    <property type="entry name" value="POLYPROTEIN"/>
    <property type="match status" value="1"/>
</dbReference>
<keyword evidence="2" id="KW-1185">Reference proteome</keyword>
<evidence type="ECO:0000313" key="1">
    <source>
        <dbReference type="EMBL" id="WKA11071.1"/>
    </source>
</evidence>